<evidence type="ECO:0000313" key="2">
    <source>
        <dbReference type="EMBL" id="EGO29443.1"/>
    </source>
</evidence>
<name>F8NHT3_SERL9</name>
<accession>F8NHT3</accession>
<feature type="region of interest" description="Disordered" evidence="1">
    <location>
        <begin position="1"/>
        <end position="82"/>
    </location>
</feature>
<feature type="compositionally biased region" description="Polar residues" evidence="1">
    <location>
        <begin position="13"/>
        <end position="26"/>
    </location>
</feature>
<dbReference type="AlphaFoldDB" id="F8NHT3"/>
<evidence type="ECO:0000256" key="1">
    <source>
        <dbReference type="SAM" id="MobiDB-lite"/>
    </source>
</evidence>
<dbReference type="EMBL" id="GL945429">
    <property type="protein sequence ID" value="EGO29443.1"/>
    <property type="molecule type" value="Genomic_DNA"/>
</dbReference>
<gene>
    <name evidence="2" type="ORF">SERLADRAFT_378312</name>
</gene>
<sequence length="128" mass="14156">MADGSLPAGAVQDATTITAPQNQNQRPGYYAALQVPRIPTPQTSTPLIPGQPPIPPYPPLPQPQHPQQPQPPQAQNANQPYYAVNYPPGAWQNAWQMAGYPYASGSAPYQQHHYSQIPYTQYQSQQYM</sequence>
<dbReference type="HOGENOM" id="CLU_1964895_0_0_1"/>
<dbReference type="RefSeq" id="XP_007313685.1">
    <property type="nucleotide sequence ID" value="XM_007313623.1"/>
</dbReference>
<dbReference type="GeneID" id="18810759"/>
<feature type="non-terminal residue" evidence="2">
    <location>
        <position position="128"/>
    </location>
</feature>
<reference evidence="2" key="1">
    <citation type="submission" date="2011-04" db="EMBL/GenBank/DDBJ databases">
        <title>Evolution of plant cell wall degrading machinery underlies the functional diversity of forest fungi.</title>
        <authorList>
            <consortium name="US DOE Joint Genome Institute (JGI-PGF)"/>
            <person name="Eastwood D.C."/>
            <person name="Floudas D."/>
            <person name="Binder M."/>
            <person name="Majcherczyk A."/>
            <person name="Schneider P."/>
            <person name="Aerts A."/>
            <person name="Asiegbu F.O."/>
            <person name="Baker S.E."/>
            <person name="Barry K."/>
            <person name="Bendiksby M."/>
            <person name="Blumentritt M."/>
            <person name="Coutinho P.M."/>
            <person name="Cullen D."/>
            <person name="Cullen D."/>
            <person name="Gathman A."/>
            <person name="Goodell B."/>
            <person name="Henrissat B."/>
            <person name="Ihrmark K."/>
            <person name="Kauserud H."/>
            <person name="Kohler A."/>
            <person name="LaButti K."/>
            <person name="Lapidus A."/>
            <person name="Lavin J.L."/>
            <person name="Lee Y.-H."/>
            <person name="Lindquist E."/>
            <person name="Lilly W."/>
            <person name="Lucas S."/>
            <person name="Morin E."/>
            <person name="Murat C."/>
            <person name="Oguiza J.A."/>
            <person name="Park J."/>
            <person name="Pisabarro A.G."/>
            <person name="Riley R."/>
            <person name="Rosling A."/>
            <person name="Salamov A."/>
            <person name="Schmidt O."/>
            <person name="Schmutz J."/>
            <person name="Skrede I."/>
            <person name="Stenlid J."/>
            <person name="Wiebenga A."/>
            <person name="Xie X."/>
            <person name="Kues U."/>
            <person name="Hibbett D.S."/>
            <person name="Hoffmeister D."/>
            <person name="Hogberg N."/>
            <person name="Martin F."/>
            <person name="Grigoriev I.V."/>
            <person name="Watkinson S.C."/>
        </authorList>
    </citation>
    <scope>NUCLEOTIDE SEQUENCE</scope>
    <source>
        <strain evidence="2">S7.9</strain>
    </source>
</reference>
<feature type="compositionally biased region" description="Pro residues" evidence="1">
    <location>
        <begin position="49"/>
        <end position="72"/>
    </location>
</feature>
<feature type="compositionally biased region" description="Low complexity" evidence="1">
    <location>
        <begin position="73"/>
        <end position="82"/>
    </location>
</feature>
<proteinExistence type="predicted"/>
<organism>
    <name type="scientific">Serpula lacrymans var. lacrymans (strain S7.9)</name>
    <name type="common">Dry rot fungus</name>
    <dbReference type="NCBI Taxonomy" id="578457"/>
    <lineage>
        <taxon>Eukaryota</taxon>
        <taxon>Fungi</taxon>
        <taxon>Dikarya</taxon>
        <taxon>Basidiomycota</taxon>
        <taxon>Agaricomycotina</taxon>
        <taxon>Agaricomycetes</taxon>
        <taxon>Agaricomycetidae</taxon>
        <taxon>Boletales</taxon>
        <taxon>Coniophorineae</taxon>
        <taxon>Serpulaceae</taxon>
        <taxon>Serpula</taxon>
    </lineage>
</organism>
<dbReference type="KEGG" id="sla:SERLADRAFT_378312"/>
<dbReference type="Proteomes" id="UP000008064">
    <property type="component" value="Unassembled WGS sequence"/>
</dbReference>
<protein>
    <submittedName>
        <fullName evidence="2">Uncharacterized protein</fullName>
    </submittedName>
</protein>